<sequence>MTREPAQQRPGLIAHHVTAPRRQERLPESVPARCTARSYEGTTVTVEGVVEYRAEGGRLLAFTADYPGGRPWTAWVARECCEALGR</sequence>
<evidence type="ECO:0000313" key="3">
    <source>
        <dbReference type="Proteomes" id="UP001501138"/>
    </source>
</evidence>
<reference evidence="3" key="1">
    <citation type="journal article" date="2019" name="Int. J. Syst. Evol. Microbiol.">
        <title>The Global Catalogue of Microorganisms (GCM) 10K type strain sequencing project: providing services to taxonomists for standard genome sequencing and annotation.</title>
        <authorList>
            <consortium name="The Broad Institute Genomics Platform"/>
            <consortium name="The Broad Institute Genome Sequencing Center for Infectious Disease"/>
            <person name="Wu L."/>
            <person name="Ma J."/>
        </authorList>
    </citation>
    <scope>NUCLEOTIDE SEQUENCE [LARGE SCALE GENOMIC DNA]</scope>
    <source>
        <strain evidence="3">JCM 15589</strain>
    </source>
</reference>
<name>A0ABP4V1L3_9MICO</name>
<evidence type="ECO:0000256" key="1">
    <source>
        <dbReference type="SAM" id="MobiDB-lite"/>
    </source>
</evidence>
<dbReference type="RefSeq" id="WP_344245961.1">
    <property type="nucleotide sequence ID" value="NZ_BAAAPM010000003.1"/>
</dbReference>
<accession>A0ABP4V1L3</accession>
<comment type="caution">
    <text evidence="2">The sequence shown here is derived from an EMBL/GenBank/DDBJ whole genome shotgun (WGS) entry which is preliminary data.</text>
</comment>
<keyword evidence="3" id="KW-1185">Reference proteome</keyword>
<organism evidence="2 3">
    <name type="scientific">Isoptericola hypogeus</name>
    <dbReference type="NCBI Taxonomy" id="300179"/>
    <lineage>
        <taxon>Bacteria</taxon>
        <taxon>Bacillati</taxon>
        <taxon>Actinomycetota</taxon>
        <taxon>Actinomycetes</taxon>
        <taxon>Micrococcales</taxon>
        <taxon>Promicromonosporaceae</taxon>
        <taxon>Isoptericola</taxon>
    </lineage>
</organism>
<protein>
    <submittedName>
        <fullName evidence="2">Uncharacterized protein</fullName>
    </submittedName>
</protein>
<evidence type="ECO:0000313" key="2">
    <source>
        <dbReference type="EMBL" id="GAA1714458.1"/>
    </source>
</evidence>
<gene>
    <name evidence="2" type="ORF">GCM10009809_08290</name>
</gene>
<proteinExistence type="predicted"/>
<dbReference type="Proteomes" id="UP001501138">
    <property type="component" value="Unassembled WGS sequence"/>
</dbReference>
<feature type="region of interest" description="Disordered" evidence="1">
    <location>
        <begin position="1"/>
        <end position="34"/>
    </location>
</feature>
<dbReference type="EMBL" id="BAAAPM010000003">
    <property type="protein sequence ID" value="GAA1714458.1"/>
    <property type="molecule type" value="Genomic_DNA"/>
</dbReference>